<comment type="subcellular location">
    <subcellularLocation>
        <location evidence="1">Cytoplasm</location>
        <location evidence="1">Cytoskeleton</location>
        <location evidence="1">Spindle</location>
    </subcellularLocation>
    <subcellularLocation>
        <location evidence="1">Nucleus</location>
    </subcellularLocation>
</comment>
<keyword evidence="1" id="KW-0234">DNA repair</keyword>
<comment type="caution">
    <text evidence="3">The sequence shown here is derived from an EMBL/GenBank/DDBJ whole genome shotgun (WGS) entry which is preliminary data.</text>
</comment>
<keyword evidence="4" id="KW-1185">Reference proteome</keyword>
<dbReference type="GO" id="GO:0005819">
    <property type="term" value="C:spindle"/>
    <property type="evidence" value="ECO:0007669"/>
    <property type="project" value="UniProtKB-SubCell"/>
</dbReference>
<dbReference type="GO" id="GO:0005634">
    <property type="term" value="C:nucleus"/>
    <property type="evidence" value="ECO:0007669"/>
    <property type="project" value="UniProtKB-SubCell"/>
</dbReference>
<dbReference type="Proteomes" id="UP000792457">
    <property type="component" value="Unassembled WGS sequence"/>
</dbReference>
<reference evidence="3" key="1">
    <citation type="submission" date="2013-04" db="EMBL/GenBank/DDBJ databases">
        <authorList>
            <person name="Qu J."/>
            <person name="Murali S.C."/>
            <person name="Bandaranaike D."/>
            <person name="Bellair M."/>
            <person name="Blankenburg K."/>
            <person name="Chao H."/>
            <person name="Dinh H."/>
            <person name="Doddapaneni H."/>
            <person name="Downs B."/>
            <person name="Dugan-Rocha S."/>
            <person name="Elkadiri S."/>
            <person name="Gnanaolivu R.D."/>
            <person name="Hernandez B."/>
            <person name="Javaid M."/>
            <person name="Jayaseelan J.C."/>
            <person name="Lee S."/>
            <person name="Li M."/>
            <person name="Ming W."/>
            <person name="Munidasa M."/>
            <person name="Muniz J."/>
            <person name="Nguyen L."/>
            <person name="Ongeri F."/>
            <person name="Osuji N."/>
            <person name="Pu L.-L."/>
            <person name="Puazo M."/>
            <person name="Qu C."/>
            <person name="Quiroz J."/>
            <person name="Raj R."/>
            <person name="Weissenberger G."/>
            <person name="Xin Y."/>
            <person name="Zou X."/>
            <person name="Han Y."/>
            <person name="Richards S."/>
            <person name="Worley K."/>
            <person name="Muzny D."/>
            <person name="Gibbs R."/>
        </authorList>
    </citation>
    <scope>NUCLEOTIDE SEQUENCE</scope>
    <source>
        <strain evidence="3">Sampled in the wild</strain>
    </source>
</reference>
<dbReference type="InterPro" id="IPR024687">
    <property type="entry name" value="MMS19_C"/>
</dbReference>
<protein>
    <recommendedName>
        <fullName evidence="1">MMS19 nucleotide excision repair protein</fullName>
    </recommendedName>
</protein>
<evidence type="ECO:0000313" key="3">
    <source>
        <dbReference type="EMBL" id="KAG8240436.1"/>
    </source>
</evidence>
<dbReference type="PANTHER" id="PTHR12891:SF0">
    <property type="entry name" value="MMS19 NUCLEOTIDE EXCISION REPAIR PROTEIN HOMOLOG"/>
    <property type="match status" value="1"/>
</dbReference>
<dbReference type="OrthoDB" id="342900at2759"/>
<accession>A0A8K0KRV4</accession>
<evidence type="ECO:0000313" key="4">
    <source>
        <dbReference type="Proteomes" id="UP000792457"/>
    </source>
</evidence>
<dbReference type="GO" id="GO:0006281">
    <property type="term" value="P:DNA repair"/>
    <property type="evidence" value="ECO:0007669"/>
    <property type="project" value="UniProtKB-UniRule"/>
</dbReference>
<organism evidence="3 4">
    <name type="scientific">Ladona fulva</name>
    <name type="common">Scarce chaser dragonfly</name>
    <name type="synonym">Libellula fulva</name>
    <dbReference type="NCBI Taxonomy" id="123851"/>
    <lineage>
        <taxon>Eukaryota</taxon>
        <taxon>Metazoa</taxon>
        <taxon>Ecdysozoa</taxon>
        <taxon>Arthropoda</taxon>
        <taxon>Hexapoda</taxon>
        <taxon>Insecta</taxon>
        <taxon>Pterygota</taxon>
        <taxon>Palaeoptera</taxon>
        <taxon>Odonata</taxon>
        <taxon>Epiprocta</taxon>
        <taxon>Anisoptera</taxon>
        <taxon>Libelluloidea</taxon>
        <taxon>Libellulidae</taxon>
        <taxon>Ladona</taxon>
    </lineage>
</organism>
<dbReference type="InterPro" id="IPR016024">
    <property type="entry name" value="ARM-type_fold"/>
</dbReference>
<name>A0A8K0KRV4_LADFU</name>
<comment type="subunit">
    <text evidence="1">Component of the CIA complex.</text>
</comment>
<keyword evidence="1" id="KW-0227">DNA damage</keyword>
<comment type="function">
    <text evidence="1">Key component of the cytosolic iron-sulfur protein assembly (CIA) complex, a multiprotein complex that mediates the incorporation of iron-sulfur cluster into apoproteins specifically involved in DNA metabolism and genomic integrity. In the CIA complex, MMS19 acts as an adapter between early-acting CIA components and a subset of cellular target iron-sulfur proteins.</text>
</comment>
<dbReference type="Pfam" id="PF12460">
    <property type="entry name" value="MMS19_C"/>
    <property type="match status" value="1"/>
</dbReference>
<keyword evidence="1" id="KW-0539">Nucleus</keyword>
<comment type="similarity">
    <text evidence="1">Belongs to the MET18/MMS19 family.</text>
</comment>
<proteinExistence type="inferred from homology"/>
<dbReference type="GO" id="GO:0097361">
    <property type="term" value="C:cytosolic [4Fe-4S] assembly targeting complex"/>
    <property type="evidence" value="ECO:0007669"/>
    <property type="project" value="UniProtKB-UniRule"/>
</dbReference>
<evidence type="ECO:0000256" key="1">
    <source>
        <dbReference type="RuleBase" id="RU367072"/>
    </source>
</evidence>
<reference evidence="3" key="2">
    <citation type="submission" date="2017-10" db="EMBL/GenBank/DDBJ databases">
        <title>Ladona fulva Genome sequencing and assembly.</title>
        <authorList>
            <person name="Murali S."/>
            <person name="Richards S."/>
            <person name="Bandaranaike D."/>
            <person name="Bellair M."/>
            <person name="Blankenburg K."/>
            <person name="Chao H."/>
            <person name="Dinh H."/>
            <person name="Doddapaneni H."/>
            <person name="Dugan-Rocha S."/>
            <person name="Elkadiri S."/>
            <person name="Gnanaolivu R."/>
            <person name="Hernandez B."/>
            <person name="Skinner E."/>
            <person name="Javaid M."/>
            <person name="Lee S."/>
            <person name="Li M."/>
            <person name="Ming W."/>
            <person name="Munidasa M."/>
            <person name="Muniz J."/>
            <person name="Nguyen L."/>
            <person name="Hughes D."/>
            <person name="Osuji N."/>
            <person name="Pu L.-L."/>
            <person name="Puazo M."/>
            <person name="Qu C."/>
            <person name="Quiroz J."/>
            <person name="Raj R."/>
            <person name="Weissenberger G."/>
            <person name="Xin Y."/>
            <person name="Zou X."/>
            <person name="Han Y."/>
            <person name="Worley K."/>
            <person name="Muzny D."/>
            <person name="Gibbs R."/>
        </authorList>
    </citation>
    <scope>NUCLEOTIDE SEQUENCE</scope>
    <source>
        <strain evidence="3">Sampled in the wild</strain>
    </source>
</reference>
<keyword evidence="1" id="KW-0963">Cytoplasm</keyword>
<dbReference type="InterPro" id="IPR039920">
    <property type="entry name" value="MMS19"/>
</dbReference>
<dbReference type="GO" id="GO:0016226">
    <property type="term" value="P:iron-sulfur cluster assembly"/>
    <property type="evidence" value="ECO:0007669"/>
    <property type="project" value="UniProtKB-UniRule"/>
</dbReference>
<sequence length="351" mass="39131">MICQTLAEVDSEPIRNSCIECLKAHAKYYPDQVLESVVKKLVTENDEIKTETTADLLQYLGSLKRRFSAMCELACSAGEPFTSNIIPKVISVIVGSSSSQTPKKAVVGFSCLRKAIEISESNQEWLCEYLYNEEGAPAVFIKWWIIGAFAGNDSNQTTNEDIFEDPELLQEVAAIISLIVRTLNASIQGALVLEILPLFFHWNVLNENCLKDAGVLPDYKPLDESSPWQQTQTVILLEAVIGSLRRDEVVQEALSKTTVLELYEHLSALAIFNLHPPTRLSSARLLGCLINKTPQEVHLVKLLADLKAAINPVLDDSIIPLWQRLSAVKLHIWVTKALLLRGHDDADIWID</sequence>
<keyword evidence="1" id="KW-0206">Cytoskeleton</keyword>
<dbReference type="PANTHER" id="PTHR12891">
    <property type="entry name" value="DNA REPAIR/TRANSCRIPTION PROTEIN MET18/MMS19"/>
    <property type="match status" value="1"/>
</dbReference>
<feature type="non-terminal residue" evidence="3">
    <location>
        <position position="1"/>
    </location>
</feature>
<dbReference type="EMBL" id="KZ312452">
    <property type="protein sequence ID" value="KAG8240436.1"/>
    <property type="molecule type" value="Genomic_DNA"/>
</dbReference>
<dbReference type="SUPFAM" id="SSF48371">
    <property type="entry name" value="ARM repeat"/>
    <property type="match status" value="1"/>
</dbReference>
<feature type="domain" description="MMS19 C-terminal" evidence="2">
    <location>
        <begin position="154"/>
        <end position="344"/>
    </location>
</feature>
<dbReference type="AlphaFoldDB" id="A0A8K0KRV4"/>
<evidence type="ECO:0000259" key="2">
    <source>
        <dbReference type="Pfam" id="PF12460"/>
    </source>
</evidence>
<gene>
    <name evidence="3" type="ORF">J437_LFUL003150</name>
</gene>
<dbReference type="GO" id="GO:0051604">
    <property type="term" value="P:protein maturation"/>
    <property type="evidence" value="ECO:0007669"/>
    <property type="project" value="UniProtKB-UniRule"/>
</dbReference>